<gene>
    <name evidence="2" type="ORF">CC80DRAFT_83100</name>
</gene>
<reference evidence="2" key="1">
    <citation type="journal article" date="2020" name="Stud. Mycol.">
        <title>101 Dothideomycetes genomes: a test case for predicting lifestyles and emergence of pathogens.</title>
        <authorList>
            <person name="Haridas S."/>
            <person name="Albert R."/>
            <person name="Binder M."/>
            <person name="Bloem J."/>
            <person name="Labutti K."/>
            <person name="Salamov A."/>
            <person name="Andreopoulos B."/>
            <person name="Baker S."/>
            <person name="Barry K."/>
            <person name="Bills G."/>
            <person name="Bluhm B."/>
            <person name="Cannon C."/>
            <person name="Castanera R."/>
            <person name="Culley D."/>
            <person name="Daum C."/>
            <person name="Ezra D."/>
            <person name="Gonzalez J."/>
            <person name="Henrissat B."/>
            <person name="Kuo A."/>
            <person name="Liang C."/>
            <person name="Lipzen A."/>
            <person name="Lutzoni F."/>
            <person name="Magnuson J."/>
            <person name="Mondo S."/>
            <person name="Nolan M."/>
            <person name="Ohm R."/>
            <person name="Pangilinan J."/>
            <person name="Park H.-J."/>
            <person name="Ramirez L."/>
            <person name="Alfaro M."/>
            <person name="Sun H."/>
            <person name="Tritt A."/>
            <person name="Yoshinaga Y."/>
            <person name="Zwiers L.-H."/>
            <person name="Turgeon B."/>
            <person name="Goodwin S."/>
            <person name="Spatafora J."/>
            <person name="Crous P."/>
            <person name="Grigoriev I."/>
        </authorList>
    </citation>
    <scope>NUCLEOTIDE SEQUENCE</scope>
    <source>
        <strain evidence="2">CBS 675.92</strain>
    </source>
</reference>
<evidence type="ECO:0000256" key="1">
    <source>
        <dbReference type="SAM" id="Phobius"/>
    </source>
</evidence>
<evidence type="ECO:0000313" key="2">
    <source>
        <dbReference type="EMBL" id="KAF1955982.1"/>
    </source>
</evidence>
<sequence length="265" mass="30300">MLHKEGLQKETLKCCKADRICKDERKGYHQRRIIREIAATNAEARSVMTCCTFIPSMGSIIRTVPEVPIAIGSEGWHFLCKSEPALRDSSIVYPVIGYMGTGHLSRRLIIRIPRLMRWGGARRCQDVVVVRSAWNAGRPARHSVEWPCWASWDNHLIPMLHPRLTISVHKLRNAVTRHIVLMTLIAWVPLCAVRMAIGIGVASMLMRQWKRTTGFLFNRRQDHVLFRSAPGYTRTRRVDHGCRSFETRCKSGSAVIVTLGRKHSR</sequence>
<dbReference type="Proteomes" id="UP000800035">
    <property type="component" value="Unassembled WGS sequence"/>
</dbReference>
<dbReference type="AlphaFoldDB" id="A0A6A5TWG4"/>
<feature type="transmembrane region" description="Helical" evidence="1">
    <location>
        <begin position="179"/>
        <end position="202"/>
    </location>
</feature>
<evidence type="ECO:0000313" key="3">
    <source>
        <dbReference type="Proteomes" id="UP000800035"/>
    </source>
</evidence>
<proteinExistence type="predicted"/>
<keyword evidence="1" id="KW-1133">Transmembrane helix</keyword>
<accession>A0A6A5TWG4</accession>
<dbReference type="EMBL" id="ML976993">
    <property type="protein sequence ID" value="KAF1955982.1"/>
    <property type="molecule type" value="Genomic_DNA"/>
</dbReference>
<protein>
    <submittedName>
        <fullName evidence="2">Uncharacterized protein</fullName>
    </submittedName>
</protein>
<keyword evidence="3" id="KW-1185">Reference proteome</keyword>
<keyword evidence="1" id="KW-0472">Membrane</keyword>
<keyword evidence="1" id="KW-0812">Transmembrane</keyword>
<name>A0A6A5TWG4_9PLEO</name>
<organism evidence="2 3">
    <name type="scientific">Byssothecium circinans</name>
    <dbReference type="NCBI Taxonomy" id="147558"/>
    <lineage>
        <taxon>Eukaryota</taxon>
        <taxon>Fungi</taxon>
        <taxon>Dikarya</taxon>
        <taxon>Ascomycota</taxon>
        <taxon>Pezizomycotina</taxon>
        <taxon>Dothideomycetes</taxon>
        <taxon>Pleosporomycetidae</taxon>
        <taxon>Pleosporales</taxon>
        <taxon>Massarineae</taxon>
        <taxon>Massarinaceae</taxon>
        <taxon>Byssothecium</taxon>
    </lineage>
</organism>